<dbReference type="Proteomes" id="UP000315289">
    <property type="component" value="Unassembled WGS sequence"/>
</dbReference>
<organism evidence="1 2">
    <name type="scientific">Candidatus Nitrosocosmicus arcticus</name>
    <dbReference type="NCBI Taxonomy" id="2035267"/>
    <lineage>
        <taxon>Archaea</taxon>
        <taxon>Nitrososphaerota</taxon>
        <taxon>Nitrososphaeria</taxon>
        <taxon>Nitrososphaerales</taxon>
        <taxon>Nitrososphaeraceae</taxon>
        <taxon>Candidatus Nitrosocosmicus</taxon>
    </lineage>
</organism>
<dbReference type="AlphaFoldDB" id="A0A557SWH2"/>
<keyword evidence="2" id="KW-1185">Reference proteome</keyword>
<dbReference type="Gene3D" id="2.60.40.420">
    <property type="entry name" value="Cupredoxins - blue copper proteins"/>
    <property type="match status" value="1"/>
</dbReference>
<gene>
    <name evidence="1" type="ORF">NARC_50135</name>
</gene>
<dbReference type="EMBL" id="VOAH01000005">
    <property type="protein sequence ID" value="TVP40954.1"/>
    <property type="molecule type" value="Genomic_DNA"/>
</dbReference>
<evidence type="ECO:0000313" key="2">
    <source>
        <dbReference type="Proteomes" id="UP000315289"/>
    </source>
</evidence>
<name>A0A557SWH2_9ARCH</name>
<proteinExistence type="predicted"/>
<protein>
    <submittedName>
        <fullName evidence="1">Blue (Type 1) copper domain protein</fullName>
    </submittedName>
</protein>
<comment type="caution">
    <text evidence="1">The sequence shown here is derived from an EMBL/GenBank/DDBJ whole genome shotgun (WGS) entry which is preliminary data.</text>
</comment>
<sequence>MNNKNKVSSIHLILAIVGMLALLGPISYVSTQDVFAQADSSNNGTGSVDLQPNISAENTFNTKTMTLGNNIQTLVILIPNEGHHAAGEDNEARFLDQHFVPENAVVNTGTTVLWFNGDAGHERTIDVKGTDGTTSLFNTGEIVDSQASNPFTFSNPGVFNYQAEGDPGVTMTGAVTVGNIQSPLTPTSSSASNSSSGSIDTVGILMVPTQDIDDYIQQITSAGITVDNTYDFTDLRGGQQGTGDIQTLIVWTTGGKDLSETLSFLSGLSSELPYS</sequence>
<reference evidence="1 2" key="1">
    <citation type="journal article" date="2019" name="Front. Microbiol.">
        <title>Ammonia Oxidation by the Arctic Terrestrial Thaumarchaeote Candidatus Nitrosocosmicus arcticus Is Stimulated by Increasing Temperatures.</title>
        <authorList>
            <person name="Alves R.J.E."/>
            <person name="Kerou M."/>
            <person name="Zappe A."/>
            <person name="Bittner R."/>
            <person name="Abby S.S."/>
            <person name="Schmidt H.A."/>
            <person name="Pfeifer K."/>
            <person name="Schleper C."/>
        </authorList>
    </citation>
    <scope>NUCLEOTIDE SEQUENCE [LARGE SCALE GENOMIC DNA]</scope>
    <source>
        <strain evidence="1 2">Kfb</strain>
    </source>
</reference>
<dbReference type="RefSeq" id="WP_144729743.1">
    <property type="nucleotide sequence ID" value="NZ_ML675581.1"/>
</dbReference>
<accession>A0A557SWH2</accession>
<dbReference type="SUPFAM" id="SSF49503">
    <property type="entry name" value="Cupredoxins"/>
    <property type="match status" value="1"/>
</dbReference>
<dbReference type="InterPro" id="IPR008972">
    <property type="entry name" value="Cupredoxin"/>
</dbReference>
<dbReference type="OrthoDB" id="11067at2157"/>
<evidence type="ECO:0000313" key="1">
    <source>
        <dbReference type="EMBL" id="TVP40954.1"/>
    </source>
</evidence>